<dbReference type="OrthoDB" id="436461at2"/>
<keyword evidence="4" id="KW-1185">Reference proteome</keyword>
<protein>
    <submittedName>
        <fullName evidence="3">Helix-turn-helix domain-containing protein</fullName>
    </submittedName>
</protein>
<organism evidence="3 4">
    <name type="scientific">Alteraurantiacibacter buctensis</name>
    <dbReference type="NCBI Taxonomy" id="1503981"/>
    <lineage>
        <taxon>Bacteria</taxon>
        <taxon>Pseudomonadati</taxon>
        <taxon>Pseudomonadota</taxon>
        <taxon>Alphaproteobacteria</taxon>
        <taxon>Sphingomonadales</taxon>
        <taxon>Erythrobacteraceae</taxon>
        <taxon>Alteraurantiacibacter</taxon>
    </lineage>
</organism>
<name>A0A844YSM5_9SPHN</name>
<dbReference type="SUPFAM" id="SSF47413">
    <property type="entry name" value="lambda repressor-like DNA-binding domains"/>
    <property type="match status" value="1"/>
</dbReference>
<dbReference type="CDD" id="cd00093">
    <property type="entry name" value="HTH_XRE"/>
    <property type="match status" value="1"/>
</dbReference>
<proteinExistence type="predicted"/>
<dbReference type="GO" id="GO:0003677">
    <property type="term" value="F:DNA binding"/>
    <property type="evidence" value="ECO:0007669"/>
    <property type="project" value="UniProtKB-KW"/>
</dbReference>
<dbReference type="PROSITE" id="PS50943">
    <property type="entry name" value="HTH_CROC1"/>
    <property type="match status" value="1"/>
</dbReference>
<sequence>MSLAMKLQKLRTERGQSLQVVADAVGASKAHIWELEKGTTKNPSIELLKNLAEHFGVTIASLVGEDPSDAEDEQMVVMYRDLQKLNIEDRQFIEAMIETMKKRGGKATDAD</sequence>
<keyword evidence="1" id="KW-0238">DNA-binding</keyword>
<dbReference type="PANTHER" id="PTHR46558">
    <property type="entry name" value="TRACRIPTIONAL REGULATORY PROTEIN-RELATED-RELATED"/>
    <property type="match status" value="1"/>
</dbReference>
<gene>
    <name evidence="3" type="ORF">GRI99_00015</name>
</gene>
<evidence type="ECO:0000313" key="3">
    <source>
        <dbReference type="EMBL" id="MXO70016.1"/>
    </source>
</evidence>
<evidence type="ECO:0000313" key="4">
    <source>
        <dbReference type="Proteomes" id="UP000466966"/>
    </source>
</evidence>
<dbReference type="InterPro" id="IPR010982">
    <property type="entry name" value="Lambda_DNA-bd_dom_sf"/>
</dbReference>
<evidence type="ECO:0000256" key="1">
    <source>
        <dbReference type="ARBA" id="ARBA00023125"/>
    </source>
</evidence>
<reference evidence="3 4" key="1">
    <citation type="submission" date="2019-12" db="EMBL/GenBank/DDBJ databases">
        <title>Genomic-based taxomic classification of the family Erythrobacteraceae.</title>
        <authorList>
            <person name="Xu L."/>
        </authorList>
    </citation>
    <scope>NUCLEOTIDE SEQUENCE [LARGE SCALE GENOMIC DNA]</scope>
    <source>
        <strain evidence="3 4">M0322</strain>
    </source>
</reference>
<dbReference type="RefSeq" id="WP_160769987.1">
    <property type="nucleotide sequence ID" value="NZ_WTYV01000001.1"/>
</dbReference>
<dbReference type="EMBL" id="WTYV01000001">
    <property type="protein sequence ID" value="MXO70016.1"/>
    <property type="molecule type" value="Genomic_DNA"/>
</dbReference>
<dbReference type="Gene3D" id="1.10.260.40">
    <property type="entry name" value="lambda repressor-like DNA-binding domains"/>
    <property type="match status" value="1"/>
</dbReference>
<feature type="domain" description="HTH cro/C1-type" evidence="2">
    <location>
        <begin position="7"/>
        <end position="62"/>
    </location>
</feature>
<dbReference type="AlphaFoldDB" id="A0A844YSM5"/>
<dbReference type="InterPro" id="IPR001387">
    <property type="entry name" value="Cro/C1-type_HTH"/>
</dbReference>
<accession>A0A844YSM5</accession>
<dbReference type="Pfam" id="PF13560">
    <property type="entry name" value="HTH_31"/>
    <property type="match status" value="1"/>
</dbReference>
<comment type="caution">
    <text evidence="3">The sequence shown here is derived from an EMBL/GenBank/DDBJ whole genome shotgun (WGS) entry which is preliminary data.</text>
</comment>
<dbReference type="PANTHER" id="PTHR46558:SF11">
    <property type="entry name" value="HTH-TYPE TRANSCRIPTIONAL REGULATOR XRE"/>
    <property type="match status" value="1"/>
</dbReference>
<evidence type="ECO:0000259" key="2">
    <source>
        <dbReference type="PROSITE" id="PS50943"/>
    </source>
</evidence>
<dbReference type="SMART" id="SM00530">
    <property type="entry name" value="HTH_XRE"/>
    <property type="match status" value="1"/>
</dbReference>
<dbReference type="Proteomes" id="UP000466966">
    <property type="component" value="Unassembled WGS sequence"/>
</dbReference>